<evidence type="ECO:0000313" key="1">
    <source>
        <dbReference type="EnsemblMetazoa" id="PPA37555.1"/>
    </source>
</evidence>
<evidence type="ECO:0000313" key="2">
    <source>
        <dbReference type="Proteomes" id="UP000005239"/>
    </source>
</evidence>
<accession>A0A8R1UPW2</accession>
<dbReference type="AlphaFoldDB" id="A0A2A6BAN0"/>
<dbReference type="EnsemblMetazoa" id="PPA37555.1">
    <property type="protein sequence ID" value="PPA37555.1"/>
    <property type="gene ID" value="WBGene00275924"/>
</dbReference>
<organism evidence="1 2">
    <name type="scientific">Pristionchus pacificus</name>
    <name type="common">Parasitic nematode worm</name>
    <dbReference type="NCBI Taxonomy" id="54126"/>
    <lineage>
        <taxon>Eukaryota</taxon>
        <taxon>Metazoa</taxon>
        <taxon>Ecdysozoa</taxon>
        <taxon>Nematoda</taxon>
        <taxon>Chromadorea</taxon>
        <taxon>Rhabditida</taxon>
        <taxon>Rhabditina</taxon>
        <taxon>Diplogasteromorpha</taxon>
        <taxon>Diplogasteroidea</taxon>
        <taxon>Neodiplogasteridae</taxon>
        <taxon>Pristionchus</taxon>
    </lineage>
</organism>
<accession>A0A2A6BAN0</accession>
<reference evidence="1" key="2">
    <citation type="submission" date="2022-06" db="UniProtKB">
        <authorList>
            <consortium name="EnsemblMetazoa"/>
        </authorList>
    </citation>
    <scope>IDENTIFICATION</scope>
    <source>
        <strain evidence="1">PS312</strain>
    </source>
</reference>
<reference evidence="2" key="1">
    <citation type="journal article" date="2008" name="Nat. Genet.">
        <title>The Pristionchus pacificus genome provides a unique perspective on nematode lifestyle and parasitism.</title>
        <authorList>
            <person name="Dieterich C."/>
            <person name="Clifton S.W."/>
            <person name="Schuster L.N."/>
            <person name="Chinwalla A."/>
            <person name="Delehaunty K."/>
            <person name="Dinkelacker I."/>
            <person name="Fulton L."/>
            <person name="Fulton R."/>
            <person name="Godfrey J."/>
            <person name="Minx P."/>
            <person name="Mitreva M."/>
            <person name="Roeseler W."/>
            <person name="Tian H."/>
            <person name="Witte H."/>
            <person name="Yang S.P."/>
            <person name="Wilson R.K."/>
            <person name="Sommer R.J."/>
        </authorList>
    </citation>
    <scope>NUCLEOTIDE SEQUENCE [LARGE SCALE GENOMIC DNA]</scope>
    <source>
        <strain evidence="2">PS312</strain>
    </source>
</reference>
<name>A0A2A6BAN0_PRIPA</name>
<keyword evidence="2" id="KW-1185">Reference proteome</keyword>
<gene>
    <name evidence="1" type="primary">WBGene00275924</name>
</gene>
<proteinExistence type="predicted"/>
<dbReference type="Proteomes" id="UP000005239">
    <property type="component" value="Unassembled WGS sequence"/>
</dbReference>
<sequence>MNFQSILDSSHQDCRATMYDCLRYVLATSHDEQCTSACDNNLIYCKHPTDITEHPEYNFYDEVRRINITCHRELTACLQNNANAKFEVIRKTDLCLQAIAMAVNRIRTKEYAPVTSYPNNPTIQAIFWPFIKFFKIDV</sequence>
<protein>
    <submittedName>
        <fullName evidence="1">Uncharacterized protein</fullName>
    </submittedName>
</protein>